<feature type="compositionally biased region" description="Low complexity" evidence="1">
    <location>
        <begin position="22"/>
        <end position="33"/>
    </location>
</feature>
<evidence type="ECO:0000256" key="1">
    <source>
        <dbReference type="SAM" id="MobiDB-lite"/>
    </source>
</evidence>
<name>A0ABS8S4X5_DATST</name>
<feature type="region of interest" description="Disordered" evidence="1">
    <location>
        <begin position="1"/>
        <end position="44"/>
    </location>
</feature>
<keyword evidence="3" id="KW-1185">Reference proteome</keyword>
<reference evidence="2 3" key="1">
    <citation type="journal article" date="2021" name="BMC Genomics">
        <title>Datura genome reveals duplications of psychoactive alkaloid biosynthetic genes and high mutation rate following tissue culture.</title>
        <authorList>
            <person name="Rajewski A."/>
            <person name="Carter-House D."/>
            <person name="Stajich J."/>
            <person name="Litt A."/>
        </authorList>
    </citation>
    <scope>NUCLEOTIDE SEQUENCE [LARGE SCALE GENOMIC DNA]</scope>
    <source>
        <strain evidence="2">AR-01</strain>
    </source>
</reference>
<organism evidence="2 3">
    <name type="scientific">Datura stramonium</name>
    <name type="common">Jimsonweed</name>
    <name type="synonym">Common thornapple</name>
    <dbReference type="NCBI Taxonomy" id="4076"/>
    <lineage>
        <taxon>Eukaryota</taxon>
        <taxon>Viridiplantae</taxon>
        <taxon>Streptophyta</taxon>
        <taxon>Embryophyta</taxon>
        <taxon>Tracheophyta</taxon>
        <taxon>Spermatophyta</taxon>
        <taxon>Magnoliopsida</taxon>
        <taxon>eudicotyledons</taxon>
        <taxon>Gunneridae</taxon>
        <taxon>Pentapetalae</taxon>
        <taxon>asterids</taxon>
        <taxon>lamiids</taxon>
        <taxon>Solanales</taxon>
        <taxon>Solanaceae</taxon>
        <taxon>Solanoideae</taxon>
        <taxon>Datureae</taxon>
        <taxon>Datura</taxon>
    </lineage>
</organism>
<accession>A0ABS8S4X5</accession>
<dbReference type="Proteomes" id="UP000823775">
    <property type="component" value="Unassembled WGS sequence"/>
</dbReference>
<gene>
    <name evidence="2" type="ORF">HAX54_020455</name>
</gene>
<evidence type="ECO:0000313" key="2">
    <source>
        <dbReference type="EMBL" id="MCD7453290.1"/>
    </source>
</evidence>
<protein>
    <submittedName>
        <fullName evidence="2">Uncharacterized protein</fullName>
    </submittedName>
</protein>
<comment type="caution">
    <text evidence="2">The sequence shown here is derived from an EMBL/GenBank/DDBJ whole genome shotgun (WGS) entry which is preliminary data.</text>
</comment>
<evidence type="ECO:0000313" key="3">
    <source>
        <dbReference type="Proteomes" id="UP000823775"/>
    </source>
</evidence>
<proteinExistence type="predicted"/>
<sequence>MSVRLMKKILKEQEPAEPQQLNSENESESPPSSTAFRNPFDLLDEEDDGVDQSVRKMLEDAADEVCGLVLGNRDFDLINHVNFILG</sequence>
<dbReference type="EMBL" id="JACEIK010000247">
    <property type="protein sequence ID" value="MCD7453290.1"/>
    <property type="molecule type" value="Genomic_DNA"/>
</dbReference>